<evidence type="ECO:0000259" key="5">
    <source>
        <dbReference type="PROSITE" id="PS50931"/>
    </source>
</evidence>
<dbReference type="InterPro" id="IPR036390">
    <property type="entry name" value="WH_DNA-bd_sf"/>
</dbReference>
<dbReference type="Proteomes" id="UP001157914">
    <property type="component" value="Unassembled WGS sequence"/>
</dbReference>
<evidence type="ECO:0000313" key="6">
    <source>
        <dbReference type="EMBL" id="SMP37128.1"/>
    </source>
</evidence>
<dbReference type="InterPro" id="IPR058163">
    <property type="entry name" value="LysR-type_TF_proteobact-type"/>
</dbReference>
<dbReference type="RefSeq" id="WP_283404684.1">
    <property type="nucleotide sequence ID" value="NZ_BAAAEA010000006.1"/>
</dbReference>
<reference evidence="6 7" key="1">
    <citation type="submission" date="2017-05" db="EMBL/GenBank/DDBJ databases">
        <authorList>
            <person name="Varghese N."/>
            <person name="Submissions S."/>
        </authorList>
    </citation>
    <scope>NUCLEOTIDE SEQUENCE [LARGE SCALE GENOMIC DNA]</scope>
    <source>
        <strain evidence="6 7">DSM 15949</strain>
    </source>
</reference>
<keyword evidence="4" id="KW-0804">Transcription</keyword>
<dbReference type="Pfam" id="PF03466">
    <property type="entry name" value="LysR_substrate"/>
    <property type="match status" value="1"/>
</dbReference>
<evidence type="ECO:0000256" key="1">
    <source>
        <dbReference type="ARBA" id="ARBA00009437"/>
    </source>
</evidence>
<dbReference type="SUPFAM" id="SSF46785">
    <property type="entry name" value="Winged helix' DNA-binding domain"/>
    <property type="match status" value="1"/>
</dbReference>
<organism evidence="6 7">
    <name type="scientific">Roseibium denhamense</name>
    <dbReference type="NCBI Taxonomy" id="76305"/>
    <lineage>
        <taxon>Bacteria</taxon>
        <taxon>Pseudomonadati</taxon>
        <taxon>Pseudomonadota</taxon>
        <taxon>Alphaproteobacteria</taxon>
        <taxon>Hyphomicrobiales</taxon>
        <taxon>Stappiaceae</taxon>
        <taxon>Roseibium</taxon>
    </lineage>
</organism>
<gene>
    <name evidence="6" type="ORF">SAMN06265374_4499</name>
</gene>
<comment type="similarity">
    <text evidence="1">Belongs to the LysR transcriptional regulatory family.</text>
</comment>
<feature type="domain" description="HTH lysR-type" evidence="5">
    <location>
        <begin position="1"/>
        <end position="59"/>
    </location>
</feature>
<dbReference type="PANTHER" id="PTHR30537:SF5">
    <property type="entry name" value="HTH-TYPE TRANSCRIPTIONAL ACTIVATOR TTDR-RELATED"/>
    <property type="match status" value="1"/>
</dbReference>
<evidence type="ECO:0000256" key="3">
    <source>
        <dbReference type="ARBA" id="ARBA00023125"/>
    </source>
</evidence>
<keyword evidence="2" id="KW-0805">Transcription regulation</keyword>
<dbReference type="InterPro" id="IPR000847">
    <property type="entry name" value="LysR_HTH_N"/>
</dbReference>
<keyword evidence="3 6" id="KW-0238">DNA-binding</keyword>
<comment type="caution">
    <text evidence="6">The sequence shown here is derived from an EMBL/GenBank/DDBJ whole genome shotgun (WGS) entry which is preliminary data.</text>
</comment>
<protein>
    <submittedName>
        <fullName evidence="6">DNA-binding transcriptional regulator, LysR family</fullName>
    </submittedName>
</protein>
<proteinExistence type="inferred from homology"/>
<evidence type="ECO:0000313" key="7">
    <source>
        <dbReference type="Proteomes" id="UP001157914"/>
    </source>
</evidence>
<dbReference type="SUPFAM" id="SSF53850">
    <property type="entry name" value="Periplasmic binding protein-like II"/>
    <property type="match status" value="1"/>
</dbReference>
<evidence type="ECO:0000256" key="4">
    <source>
        <dbReference type="ARBA" id="ARBA00023163"/>
    </source>
</evidence>
<keyword evidence="7" id="KW-1185">Reference proteome</keyword>
<dbReference type="InterPro" id="IPR005119">
    <property type="entry name" value="LysR_subst-bd"/>
</dbReference>
<dbReference type="CDD" id="cd08422">
    <property type="entry name" value="PBP2_CrgA_like"/>
    <property type="match status" value="1"/>
</dbReference>
<evidence type="ECO:0000256" key="2">
    <source>
        <dbReference type="ARBA" id="ARBA00023015"/>
    </source>
</evidence>
<name>A0ABY1PN65_9HYPH</name>
<dbReference type="GO" id="GO:0003677">
    <property type="term" value="F:DNA binding"/>
    <property type="evidence" value="ECO:0007669"/>
    <property type="project" value="UniProtKB-KW"/>
</dbReference>
<dbReference type="PROSITE" id="PS50931">
    <property type="entry name" value="HTH_LYSR"/>
    <property type="match status" value="1"/>
</dbReference>
<accession>A0ABY1PN65</accession>
<dbReference type="InterPro" id="IPR036388">
    <property type="entry name" value="WH-like_DNA-bd_sf"/>
</dbReference>
<dbReference type="PANTHER" id="PTHR30537">
    <property type="entry name" value="HTH-TYPE TRANSCRIPTIONAL REGULATOR"/>
    <property type="match status" value="1"/>
</dbReference>
<dbReference type="Gene3D" id="3.40.190.290">
    <property type="match status" value="1"/>
</dbReference>
<dbReference type="Gene3D" id="1.10.10.10">
    <property type="entry name" value="Winged helix-like DNA-binding domain superfamily/Winged helix DNA-binding domain"/>
    <property type="match status" value="1"/>
</dbReference>
<sequence>MQDLKPIRVFLEVARLQSFAAASKTLGITPASVTRVIARLEQDLGHQLLVRTTRKVALTSVGATVAARYRPVLDAFDRVHVDLEREMQPHRGLLSINAPMSFGLRLLPGLLESFKLAYPNIDLTVMLTDRLVDVVAEECDLAIRLSEPPRDKSTIWRKICEVPRCAVASPVFLERFGRPESPDILTPGMCLSYGAGHEPETWRFQKGGLKRTVPTGPGIHSNNGDFLYAMARAGTGIAVLPEFIVAEGVRSGVVEKVLTGWSLPSLWLSLYYPPYEALPPLVATFTDFFEAFLDDYDGFDFSSV</sequence>
<dbReference type="EMBL" id="FXTT01000009">
    <property type="protein sequence ID" value="SMP37128.1"/>
    <property type="molecule type" value="Genomic_DNA"/>
</dbReference>
<dbReference type="Pfam" id="PF00126">
    <property type="entry name" value="HTH_1"/>
    <property type="match status" value="1"/>
</dbReference>